<accession>R7AA78</accession>
<comment type="caution">
    <text evidence="1">The sequence shown here is derived from an EMBL/GenBank/DDBJ whole genome shotgun (WGS) entry which is preliminary data.</text>
</comment>
<gene>
    <name evidence="1" type="ORF">BN656_00146</name>
</gene>
<reference evidence="1" key="1">
    <citation type="submission" date="2012-11" db="EMBL/GenBank/DDBJ databases">
        <title>Dependencies among metagenomic species, viruses, plasmids and units of genetic variation.</title>
        <authorList>
            <person name="Nielsen H.B."/>
            <person name="Almeida M."/>
            <person name="Juncker A.S."/>
            <person name="Rasmussen S."/>
            <person name="Li J."/>
            <person name="Sunagawa S."/>
            <person name="Plichta D."/>
            <person name="Gautier L."/>
            <person name="Le Chatelier E."/>
            <person name="Peletier E."/>
            <person name="Bonde I."/>
            <person name="Nielsen T."/>
            <person name="Manichanh C."/>
            <person name="Arumugam M."/>
            <person name="Batto J."/>
            <person name="Santos M.B.Q.D."/>
            <person name="Blom N."/>
            <person name="Borruel N."/>
            <person name="Burgdorf K.S."/>
            <person name="Boumezbeur F."/>
            <person name="Casellas F."/>
            <person name="Dore J."/>
            <person name="Guarner F."/>
            <person name="Hansen T."/>
            <person name="Hildebrand F."/>
            <person name="Kaas R.S."/>
            <person name="Kennedy S."/>
            <person name="Kristiansen K."/>
            <person name="Kultima J.R."/>
            <person name="Leonard P."/>
            <person name="Levenez F."/>
            <person name="Lund O."/>
            <person name="Moumen B."/>
            <person name="Le Paslier D."/>
            <person name="Pons N."/>
            <person name="Pedersen O."/>
            <person name="Prifti E."/>
            <person name="Qin J."/>
            <person name="Raes J."/>
            <person name="Tap J."/>
            <person name="Tims S."/>
            <person name="Ussery D.W."/>
            <person name="Yamada T."/>
            <person name="MetaHit consortium"/>
            <person name="Renault P."/>
            <person name="Sicheritz-Ponten T."/>
            <person name="Bork P."/>
            <person name="Wang J."/>
            <person name="Brunak S."/>
            <person name="Ehrlich S.D."/>
        </authorList>
    </citation>
    <scope>NUCLEOTIDE SEQUENCE [LARGE SCALE GENOMIC DNA]</scope>
</reference>
<organism evidence="1 2">
    <name type="scientific">Bacteroides pectinophilus CAG:437</name>
    <dbReference type="NCBI Taxonomy" id="1263051"/>
    <lineage>
        <taxon>Bacteria</taxon>
        <taxon>Bacillati</taxon>
        <taxon>Bacillota</taxon>
        <taxon>Clostridia</taxon>
        <taxon>Eubacteriales</taxon>
    </lineage>
</organism>
<name>R7AA78_9FIRM</name>
<evidence type="ECO:0000313" key="2">
    <source>
        <dbReference type="Proteomes" id="UP000018141"/>
    </source>
</evidence>
<dbReference type="Proteomes" id="UP000018141">
    <property type="component" value="Unassembled WGS sequence"/>
</dbReference>
<dbReference type="EMBL" id="CBHH010000004">
    <property type="protein sequence ID" value="CDD55245.1"/>
    <property type="molecule type" value="Genomic_DNA"/>
</dbReference>
<evidence type="ECO:0000313" key="1">
    <source>
        <dbReference type="EMBL" id="CDD55245.1"/>
    </source>
</evidence>
<dbReference type="AlphaFoldDB" id="R7AA78"/>
<protein>
    <submittedName>
        <fullName evidence="1">Uncharacterized protein</fullName>
    </submittedName>
</protein>
<sequence>MDDTGRKITKIAREVSRFTVQMMKEEGIGVLRMRE</sequence>
<proteinExistence type="predicted"/>